<accession>A0ABS0NE28</accession>
<name>A0ABS0NE28_9ACTN</name>
<feature type="transmembrane region" description="Helical" evidence="1">
    <location>
        <begin position="12"/>
        <end position="30"/>
    </location>
</feature>
<evidence type="ECO:0008006" key="4">
    <source>
        <dbReference type="Google" id="ProtNLM"/>
    </source>
</evidence>
<evidence type="ECO:0000313" key="3">
    <source>
        <dbReference type="Proteomes" id="UP000807371"/>
    </source>
</evidence>
<organism evidence="2 3">
    <name type="scientific">Streptomyces pactum</name>
    <dbReference type="NCBI Taxonomy" id="68249"/>
    <lineage>
        <taxon>Bacteria</taxon>
        <taxon>Bacillati</taxon>
        <taxon>Actinomycetota</taxon>
        <taxon>Actinomycetes</taxon>
        <taxon>Kitasatosporales</taxon>
        <taxon>Streptomycetaceae</taxon>
        <taxon>Streptomyces</taxon>
    </lineage>
</organism>
<reference evidence="2 3" key="1">
    <citation type="submission" date="2020-09" db="EMBL/GenBank/DDBJ databases">
        <title>Biosynthesis of the nuclear factor of activated T cells inhibitor NFAT-133 and its congeners in Streptomyces pactum.</title>
        <authorList>
            <person name="Zhou W."/>
            <person name="Posri P."/>
            <person name="Abugrain M.E."/>
            <person name="Weisberg A.J."/>
            <person name="Chang J.H."/>
            <person name="Mahmud T."/>
        </authorList>
    </citation>
    <scope>NUCLEOTIDE SEQUENCE [LARGE SCALE GENOMIC DNA]</scope>
    <source>
        <strain evidence="2 3">ATCC 27456</strain>
    </source>
</reference>
<keyword evidence="1" id="KW-0472">Membrane</keyword>
<protein>
    <recommendedName>
        <fullName evidence="4">HPP family protein</fullName>
    </recommendedName>
</protein>
<dbReference type="RefSeq" id="WP_197987231.1">
    <property type="nucleotide sequence ID" value="NZ_JACYXC010000001.1"/>
</dbReference>
<feature type="transmembrane region" description="Helical" evidence="1">
    <location>
        <begin position="74"/>
        <end position="91"/>
    </location>
</feature>
<keyword evidence="1" id="KW-0812">Transmembrane</keyword>
<evidence type="ECO:0000313" key="2">
    <source>
        <dbReference type="EMBL" id="MBH5333408.1"/>
    </source>
</evidence>
<evidence type="ECO:0000256" key="1">
    <source>
        <dbReference type="SAM" id="Phobius"/>
    </source>
</evidence>
<dbReference type="EMBL" id="JACYXC010000001">
    <property type="protein sequence ID" value="MBH5333408.1"/>
    <property type="molecule type" value="Genomic_DNA"/>
</dbReference>
<gene>
    <name evidence="2" type="ORF">IHE55_00760</name>
</gene>
<comment type="caution">
    <text evidence="2">The sequence shown here is derived from an EMBL/GenBank/DDBJ whole genome shotgun (WGS) entry which is preliminary data.</text>
</comment>
<keyword evidence="3" id="KW-1185">Reference proteome</keyword>
<dbReference type="Proteomes" id="UP000807371">
    <property type="component" value="Unassembled WGS sequence"/>
</dbReference>
<sequence>MLGHTALADDIALLLGRNIAAYVGLALIMPPFPGHRAASVCPAAVPVVCAATGWTASGRPQPWAWILQPAGSPAGAALAAVTLITGLLVGLRHPVRPAAGNT</sequence>
<proteinExistence type="predicted"/>
<keyword evidence="1" id="KW-1133">Transmembrane helix</keyword>